<organism evidence="1 3">
    <name type="scientific">Colletotrichum kahawae</name>
    <name type="common">Coffee berry disease fungus</name>
    <dbReference type="NCBI Taxonomy" id="34407"/>
    <lineage>
        <taxon>Eukaryota</taxon>
        <taxon>Fungi</taxon>
        <taxon>Dikarya</taxon>
        <taxon>Ascomycota</taxon>
        <taxon>Pezizomycotina</taxon>
        <taxon>Sordariomycetes</taxon>
        <taxon>Hypocreomycetidae</taxon>
        <taxon>Glomerellales</taxon>
        <taxon>Glomerellaceae</taxon>
        <taxon>Colletotrichum</taxon>
        <taxon>Colletotrichum gloeosporioides species complex</taxon>
    </lineage>
</organism>
<reference evidence="1" key="1">
    <citation type="submission" date="2023-02" db="EMBL/GenBank/DDBJ databases">
        <title>Colletotrichum kahawae CIFC_Que2 genome sequencing and assembly.</title>
        <authorList>
            <person name="Baroncelli R."/>
        </authorList>
    </citation>
    <scope>NUCLEOTIDE SEQUENCE</scope>
    <source>
        <strain evidence="1">CIFC_Que2</strain>
    </source>
</reference>
<gene>
    <name evidence="1" type="ORF">CKAH01_13014</name>
    <name evidence="2" type="ORF">CKAH01_13048</name>
</gene>
<dbReference type="EMBL" id="VYYT01000042">
    <property type="protein sequence ID" value="KAK2774842.1"/>
    <property type="molecule type" value="Genomic_DNA"/>
</dbReference>
<evidence type="ECO:0000313" key="1">
    <source>
        <dbReference type="EMBL" id="KAK2774808.1"/>
    </source>
</evidence>
<evidence type="ECO:0000313" key="3">
    <source>
        <dbReference type="Proteomes" id="UP001281614"/>
    </source>
</evidence>
<name>A0AAD9YQX4_COLKA</name>
<proteinExistence type="predicted"/>
<keyword evidence="3" id="KW-1185">Reference proteome</keyword>
<dbReference type="AlphaFoldDB" id="A0AAD9YQX4"/>
<evidence type="ECO:0000313" key="2">
    <source>
        <dbReference type="EMBL" id="KAK2774842.1"/>
    </source>
</evidence>
<dbReference type="Proteomes" id="UP001281614">
    <property type="component" value="Unassembled WGS sequence"/>
</dbReference>
<sequence length="25" mass="2702">MCIIEGIASLNLGLPYVANGRELRV</sequence>
<accession>A0AAD9YQX4</accession>
<protein>
    <submittedName>
        <fullName evidence="1">Uncharacterized protein</fullName>
    </submittedName>
</protein>
<dbReference type="EMBL" id="VYYT01000042">
    <property type="protein sequence ID" value="KAK2774808.1"/>
    <property type="molecule type" value="Genomic_DNA"/>
</dbReference>
<comment type="caution">
    <text evidence="1">The sequence shown here is derived from an EMBL/GenBank/DDBJ whole genome shotgun (WGS) entry which is preliminary data.</text>
</comment>